<accession>A0A914XTR7</accession>
<organism evidence="1 2">
    <name type="scientific">Panagrolaimus superbus</name>
    <dbReference type="NCBI Taxonomy" id="310955"/>
    <lineage>
        <taxon>Eukaryota</taxon>
        <taxon>Metazoa</taxon>
        <taxon>Ecdysozoa</taxon>
        <taxon>Nematoda</taxon>
        <taxon>Chromadorea</taxon>
        <taxon>Rhabditida</taxon>
        <taxon>Tylenchina</taxon>
        <taxon>Panagrolaimomorpha</taxon>
        <taxon>Panagrolaimoidea</taxon>
        <taxon>Panagrolaimidae</taxon>
        <taxon>Panagrolaimus</taxon>
    </lineage>
</organism>
<evidence type="ECO:0000313" key="1">
    <source>
        <dbReference type="Proteomes" id="UP000887577"/>
    </source>
</evidence>
<sequence>MPIKRIPLTLQQQMNLIDKSVMEDVSDDNEEEDTQDLHDLEMSKVFEKVTNGTIDDIKYESDESILDGIKFLLQEP</sequence>
<evidence type="ECO:0000313" key="2">
    <source>
        <dbReference type="WBParaSite" id="PSU_v2.g10659.t1"/>
    </source>
</evidence>
<dbReference type="AlphaFoldDB" id="A0A914XTR7"/>
<name>A0A914XTR7_9BILA</name>
<protein>
    <submittedName>
        <fullName evidence="2">Uncharacterized protein</fullName>
    </submittedName>
</protein>
<proteinExistence type="predicted"/>
<dbReference type="WBParaSite" id="PSU_v2.g10659.t1">
    <property type="protein sequence ID" value="PSU_v2.g10659.t1"/>
    <property type="gene ID" value="PSU_v2.g10659"/>
</dbReference>
<dbReference type="Proteomes" id="UP000887577">
    <property type="component" value="Unplaced"/>
</dbReference>
<keyword evidence="1" id="KW-1185">Reference proteome</keyword>
<reference evidence="2" key="1">
    <citation type="submission" date="2022-11" db="UniProtKB">
        <authorList>
            <consortium name="WormBaseParasite"/>
        </authorList>
    </citation>
    <scope>IDENTIFICATION</scope>
</reference>